<dbReference type="EMBL" id="JAULSV010000005">
    <property type="protein sequence ID" value="KAK0643470.1"/>
    <property type="molecule type" value="Genomic_DNA"/>
</dbReference>
<name>A0AA39Y2S0_9PEZI</name>
<evidence type="ECO:0000256" key="2">
    <source>
        <dbReference type="SAM" id="SignalP"/>
    </source>
</evidence>
<gene>
    <name evidence="3" type="ORF">B0T16DRAFT_415966</name>
</gene>
<feature type="compositionally biased region" description="Basic residues" evidence="1">
    <location>
        <begin position="288"/>
        <end position="298"/>
    </location>
</feature>
<feature type="compositionally biased region" description="Pro residues" evidence="1">
    <location>
        <begin position="348"/>
        <end position="369"/>
    </location>
</feature>
<keyword evidence="4" id="KW-1185">Reference proteome</keyword>
<feature type="region of interest" description="Disordered" evidence="1">
    <location>
        <begin position="237"/>
        <end position="275"/>
    </location>
</feature>
<sequence length="576" mass="63602">MRGLSTSALLLAPVVVGAASLITGQVASGNIRLEGIADAEALFLRVDIRESEDACGYSNVEIGGNALPEGGHGAVTLGDGAPAVGRWRSLCAGDEQFLMMTIDSIEGKALEGVEFVVRFRQTAPVELLDVAGPVSLSLIDNEPLPVEDFELEDDIVLTREDVEFELAQDFAELEMLRYAVAGLEDVINSKEMLVADMSSSGDEDDEVPEKCQGVLCFLKGVFDRITGLAHPERWPHKGHCGNHSRGNHSHGNHTFPRPPWWKPHHPHGNHTHGNHSFPHPPWWRHPHGNHTHGNHTHGNHTFPHPPWRRPPFHRPPFFCRPIHHPGKPPHGKPPHKKPAKPPHGKPPHGGPPHRGPPHGKPPFGRPPSDWPYRGTEPSQWVVSSVSDTTVDAVIDTTGETSEISGNQTKLAQSPLDFYQAAQPLVKLGILVTLISALLITLHARCCAGRNRMTWAERREAREAFRREKRAAMRRRWIAFLDMLRPEEEYGYREEEGRGEKAGLLAGSCEGDVNEKGDKGYEPLDEVVVDEKMAEAEEQEEGIIAMSMSQEIASFKDVAAMVSEMVAANECRMEKDG</sequence>
<dbReference type="AlphaFoldDB" id="A0AA39Y2S0"/>
<feature type="signal peptide" evidence="2">
    <location>
        <begin position="1"/>
        <end position="19"/>
    </location>
</feature>
<feature type="compositionally biased region" description="Basic residues" evidence="1">
    <location>
        <begin position="262"/>
        <end position="273"/>
    </location>
</feature>
<accession>A0AA39Y2S0</accession>
<feature type="region of interest" description="Disordered" evidence="1">
    <location>
        <begin position="288"/>
        <end position="384"/>
    </location>
</feature>
<proteinExistence type="predicted"/>
<keyword evidence="2" id="KW-0732">Signal</keyword>
<evidence type="ECO:0000313" key="3">
    <source>
        <dbReference type="EMBL" id="KAK0643470.1"/>
    </source>
</evidence>
<evidence type="ECO:0000256" key="1">
    <source>
        <dbReference type="SAM" id="MobiDB-lite"/>
    </source>
</evidence>
<comment type="caution">
    <text evidence="3">The sequence shown here is derived from an EMBL/GenBank/DDBJ whole genome shotgun (WGS) entry which is preliminary data.</text>
</comment>
<feature type="chain" id="PRO_5041412582" evidence="2">
    <location>
        <begin position="20"/>
        <end position="576"/>
    </location>
</feature>
<feature type="compositionally biased region" description="Basic residues" evidence="1">
    <location>
        <begin position="321"/>
        <end position="346"/>
    </location>
</feature>
<protein>
    <submittedName>
        <fullName evidence="3">Uncharacterized protein</fullName>
    </submittedName>
</protein>
<feature type="compositionally biased region" description="Basic residues" evidence="1">
    <location>
        <begin position="237"/>
        <end position="251"/>
    </location>
</feature>
<dbReference type="Proteomes" id="UP001174936">
    <property type="component" value="Unassembled WGS sequence"/>
</dbReference>
<reference evidence="3" key="1">
    <citation type="submission" date="2023-06" db="EMBL/GenBank/DDBJ databases">
        <title>Genome-scale phylogeny and comparative genomics of the fungal order Sordariales.</title>
        <authorList>
            <consortium name="Lawrence Berkeley National Laboratory"/>
            <person name="Hensen N."/>
            <person name="Bonometti L."/>
            <person name="Westerberg I."/>
            <person name="Brannstrom I.O."/>
            <person name="Guillou S."/>
            <person name="Cros-Aarteil S."/>
            <person name="Calhoun S."/>
            <person name="Haridas S."/>
            <person name="Kuo A."/>
            <person name="Mondo S."/>
            <person name="Pangilinan J."/>
            <person name="Riley R."/>
            <person name="Labutti K."/>
            <person name="Andreopoulos B."/>
            <person name="Lipzen A."/>
            <person name="Chen C."/>
            <person name="Yanf M."/>
            <person name="Daum C."/>
            <person name="Ng V."/>
            <person name="Clum A."/>
            <person name="Steindorff A."/>
            <person name="Ohm R."/>
            <person name="Martin F."/>
            <person name="Silar P."/>
            <person name="Natvig D."/>
            <person name="Lalanne C."/>
            <person name="Gautier V."/>
            <person name="Ament-Velasquez S.L."/>
            <person name="Kruys A."/>
            <person name="Hutchinson M.I."/>
            <person name="Powell A.J."/>
            <person name="Barry K."/>
            <person name="Miller A.N."/>
            <person name="Grigoriev I.V."/>
            <person name="Debuchy R."/>
            <person name="Gladieux P."/>
            <person name="Thoren M.H."/>
            <person name="Johannesson H."/>
        </authorList>
    </citation>
    <scope>NUCLEOTIDE SEQUENCE</scope>
    <source>
        <strain evidence="3">SMH2532-1</strain>
    </source>
</reference>
<evidence type="ECO:0000313" key="4">
    <source>
        <dbReference type="Proteomes" id="UP001174936"/>
    </source>
</evidence>
<organism evidence="3 4">
    <name type="scientific">Cercophora newfieldiana</name>
    <dbReference type="NCBI Taxonomy" id="92897"/>
    <lineage>
        <taxon>Eukaryota</taxon>
        <taxon>Fungi</taxon>
        <taxon>Dikarya</taxon>
        <taxon>Ascomycota</taxon>
        <taxon>Pezizomycotina</taxon>
        <taxon>Sordariomycetes</taxon>
        <taxon>Sordariomycetidae</taxon>
        <taxon>Sordariales</taxon>
        <taxon>Lasiosphaeriaceae</taxon>
        <taxon>Cercophora</taxon>
    </lineage>
</organism>